<dbReference type="Pfam" id="PF01266">
    <property type="entry name" value="DAO"/>
    <property type="match status" value="1"/>
</dbReference>
<reference evidence="3 4" key="1">
    <citation type="submission" date="2021-01" db="EMBL/GenBank/DDBJ databases">
        <title>Belnapia mucosa sp. nov. and Belnapia arida sp. nov., isolated from the Tabernas Desert (Almeria, Spain).</title>
        <authorList>
            <person name="Molina-Menor E."/>
            <person name="Vidal-Verdu A."/>
            <person name="Calonge A."/>
            <person name="Satari L."/>
            <person name="Pereto Magraner J."/>
            <person name="Porcar Miralles M."/>
        </authorList>
    </citation>
    <scope>NUCLEOTIDE SEQUENCE [LARGE SCALE GENOMIC DNA]</scope>
    <source>
        <strain evidence="3 4">T6</strain>
    </source>
</reference>
<proteinExistence type="predicted"/>
<dbReference type="RefSeq" id="WP_202826284.1">
    <property type="nucleotide sequence ID" value="NZ_JAEUXJ010000005.1"/>
</dbReference>
<dbReference type="InterPro" id="IPR006076">
    <property type="entry name" value="FAD-dep_OxRdtase"/>
</dbReference>
<protein>
    <submittedName>
        <fullName evidence="3">FAD-dependent oxidoreductase</fullName>
    </submittedName>
</protein>
<dbReference type="PANTHER" id="PTHR13847:SF281">
    <property type="entry name" value="FAD DEPENDENT OXIDOREDUCTASE DOMAIN-CONTAINING PROTEIN"/>
    <property type="match status" value="1"/>
</dbReference>
<evidence type="ECO:0000259" key="2">
    <source>
        <dbReference type="Pfam" id="PF01266"/>
    </source>
</evidence>
<dbReference type="PANTHER" id="PTHR13847">
    <property type="entry name" value="SARCOSINE DEHYDROGENASE-RELATED"/>
    <property type="match status" value="1"/>
</dbReference>
<sequence>MNPFHPDFRADPYWWDAAPPETTEAEPLPAEVEFLIVGSGFAGLSAALEAARAGVAVAVLDGGPLGGGASSRSGGMVSSGQKLVLTEALRGLPAEKTQAALEDSKATFEFLKDLVRREGLDADLQLTGRFFGAFTPAHLATLHRNAETLRAKTGVTIRILSRAEQRAEVGSDYFHGGFVVEDYGGVHPAKLNQALRGAARAAGAALHSHARVLGTTRRGDGRHEVRTSRGTVLAGHVLFATNGYTDAASPWLHRRIIPVMSYQIATEPLPRALMDQLIPHRRMVTDSRKELTYTRPSPDGTRILFGCRPRALQAEPETLALRLRDRMLRIWPELADYRITHAWGGFVGMTADRLPHIAEHEGVMHAVGCNGNGVALMTFLGWHATQLVLGRTNRRAFFADIPFPALPLPPAANPVIVPVMSAAYHLRDFAANPAEVAAERLGRPRPRS</sequence>
<dbReference type="SUPFAM" id="SSF51905">
    <property type="entry name" value="FAD/NAD(P)-binding domain"/>
    <property type="match status" value="1"/>
</dbReference>
<evidence type="ECO:0000313" key="4">
    <source>
        <dbReference type="Proteomes" id="UP000606490"/>
    </source>
</evidence>
<dbReference type="Gene3D" id="3.30.9.10">
    <property type="entry name" value="D-Amino Acid Oxidase, subunit A, domain 2"/>
    <property type="match status" value="1"/>
</dbReference>
<comment type="caution">
    <text evidence="3">The sequence shown here is derived from an EMBL/GenBank/DDBJ whole genome shotgun (WGS) entry which is preliminary data.</text>
</comment>
<dbReference type="EMBL" id="JAEUXJ010000005">
    <property type="protein sequence ID" value="MBL6456552.1"/>
    <property type="molecule type" value="Genomic_DNA"/>
</dbReference>
<evidence type="ECO:0000256" key="1">
    <source>
        <dbReference type="ARBA" id="ARBA00023002"/>
    </source>
</evidence>
<keyword evidence="1" id="KW-0560">Oxidoreductase</keyword>
<accession>A0ABS1V4N5</accession>
<keyword evidence="4" id="KW-1185">Reference proteome</keyword>
<evidence type="ECO:0000313" key="3">
    <source>
        <dbReference type="EMBL" id="MBL6456552.1"/>
    </source>
</evidence>
<organism evidence="3 4">
    <name type="scientific">Belnapia mucosa</name>
    <dbReference type="NCBI Taxonomy" id="2804532"/>
    <lineage>
        <taxon>Bacteria</taxon>
        <taxon>Pseudomonadati</taxon>
        <taxon>Pseudomonadota</taxon>
        <taxon>Alphaproteobacteria</taxon>
        <taxon>Acetobacterales</taxon>
        <taxon>Roseomonadaceae</taxon>
        <taxon>Belnapia</taxon>
    </lineage>
</organism>
<name>A0ABS1V4N5_9PROT</name>
<dbReference type="Gene3D" id="3.50.50.60">
    <property type="entry name" value="FAD/NAD(P)-binding domain"/>
    <property type="match status" value="1"/>
</dbReference>
<gene>
    <name evidence="3" type="ORF">JMJ55_14555</name>
</gene>
<dbReference type="Proteomes" id="UP000606490">
    <property type="component" value="Unassembled WGS sequence"/>
</dbReference>
<feature type="domain" description="FAD dependent oxidoreductase" evidence="2">
    <location>
        <begin position="34"/>
        <end position="387"/>
    </location>
</feature>
<dbReference type="InterPro" id="IPR036188">
    <property type="entry name" value="FAD/NAD-bd_sf"/>
</dbReference>